<dbReference type="InterPro" id="IPR011051">
    <property type="entry name" value="RmlC_Cupin_sf"/>
</dbReference>
<dbReference type="Pfam" id="PF02678">
    <property type="entry name" value="Pirin"/>
    <property type="match status" value="1"/>
</dbReference>
<dbReference type="InterPro" id="IPR003829">
    <property type="entry name" value="Pirin_N_dom"/>
</dbReference>
<evidence type="ECO:0000259" key="5">
    <source>
        <dbReference type="Pfam" id="PF17954"/>
    </source>
</evidence>
<sequence>MMTYRPAQERGQANFGWLQSYHSFSFGSYYDPNHTGHGKLLVINDDYVEPGQGFGTHPHRNMEILSYVMEGTIAHKDSEGNEYHVPAGDFQLMSAGSGITHSEFNPSKSEALKFLQIWITPDVTGTKPGYQQKAFNQSGHTQLILSPDGADGSLVIKQQAWLTRVRLSQGESLDFTLNRTQNSYVQLVRGEVVINGQTMHPGDGLKLRDEKDIQVLANSDDVEFLLFEV</sequence>
<protein>
    <recommendedName>
        <fullName evidence="8">Pirin</fullName>
    </recommendedName>
</protein>
<evidence type="ECO:0008006" key="8">
    <source>
        <dbReference type="Google" id="ProtNLM"/>
    </source>
</evidence>
<organism evidence="6 7">
    <name type="scientific">Planctobacterium marinum</name>
    <dbReference type="NCBI Taxonomy" id="1631968"/>
    <lineage>
        <taxon>Bacteria</taxon>
        <taxon>Pseudomonadati</taxon>
        <taxon>Pseudomonadota</taxon>
        <taxon>Gammaproteobacteria</taxon>
        <taxon>Alteromonadales</taxon>
        <taxon>Alteromonadaceae</taxon>
        <taxon>Planctobacterium</taxon>
    </lineage>
</organism>
<name>A0AA48KPU8_9ALTE</name>
<dbReference type="PANTHER" id="PTHR43212:SF3">
    <property type="entry name" value="QUERCETIN 2,3-DIOXYGENASE"/>
    <property type="match status" value="1"/>
</dbReference>
<dbReference type="PANTHER" id="PTHR43212">
    <property type="entry name" value="QUERCETIN 2,3-DIOXYGENASE"/>
    <property type="match status" value="1"/>
</dbReference>
<dbReference type="Proteomes" id="UP001333710">
    <property type="component" value="Chromosome"/>
</dbReference>
<dbReference type="PIRSF" id="PIRSF006232">
    <property type="entry name" value="Pirin"/>
    <property type="match status" value="1"/>
</dbReference>
<dbReference type="InterPro" id="IPR012093">
    <property type="entry name" value="Pirin"/>
</dbReference>
<dbReference type="AlphaFoldDB" id="A0AA48KPU8"/>
<dbReference type="Pfam" id="PF17954">
    <property type="entry name" value="Pirin_C_2"/>
    <property type="match status" value="1"/>
</dbReference>
<dbReference type="GO" id="GO:0046872">
    <property type="term" value="F:metal ion binding"/>
    <property type="evidence" value="ECO:0007669"/>
    <property type="project" value="UniProtKB-KW"/>
</dbReference>
<evidence type="ECO:0000313" key="6">
    <source>
        <dbReference type="EMBL" id="BDX05838.1"/>
    </source>
</evidence>
<feature type="binding site" evidence="2">
    <location>
        <position position="57"/>
    </location>
    <ligand>
        <name>Fe cation</name>
        <dbReference type="ChEBI" id="CHEBI:24875"/>
    </ligand>
</feature>
<dbReference type="InterPro" id="IPR041602">
    <property type="entry name" value="Quercetinase_C"/>
</dbReference>
<feature type="binding site" evidence="2">
    <location>
        <position position="101"/>
    </location>
    <ligand>
        <name>Fe cation</name>
        <dbReference type="ChEBI" id="CHEBI:24875"/>
    </ligand>
</feature>
<dbReference type="Gene3D" id="2.60.120.10">
    <property type="entry name" value="Jelly Rolls"/>
    <property type="match status" value="2"/>
</dbReference>
<dbReference type="SUPFAM" id="SSF51182">
    <property type="entry name" value="RmlC-like cupins"/>
    <property type="match status" value="1"/>
</dbReference>
<dbReference type="RefSeq" id="WP_338291837.1">
    <property type="nucleotide sequence ID" value="NZ_AP027272.1"/>
</dbReference>
<accession>A0AA48KPU8</accession>
<evidence type="ECO:0000259" key="4">
    <source>
        <dbReference type="Pfam" id="PF02678"/>
    </source>
</evidence>
<dbReference type="KEGG" id="pmaw:MACH26_13590"/>
<proteinExistence type="inferred from homology"/>
<reference evidence="6" key="1">
    <citation type="submission" date="2023-01" db="EMBL/GenBank/DDBJ databases">
        <title>Complete genome sequence of Planctobacterium marinum strain Dej080120_11.</title>
        <authorList>
            <person name="Ueki S."/>
            <person name="Maruyama F."/>
        </authorList>
    </citation>
    <scope>NUCLEOTIDE SEQUENCE</scope>
    <source>
        <strain evidence="6">Dej080120_11</strain>
    </source>
</reference>
<evidence type="ECO:0000256" key="2">
    <source>
        <dbReference type="PIRSR" id="PIRSR006232-1"/>
    </source>
</evidence>
<comment type="cofactor">
    <cofactor evidence="2">
        <name>Fe cation</name>
        <dbReference type="ChEBI" id="CHEBI:24875"/>
    </cofactor>
    <text evidence="2">Binds 1 Fe cation per subunit.</text>
</comment>
<feature type="domain" description="Pirin N-terminal" evidence="4">
    <location>
        <begin position="9"/>
        <end position="119"/>
    </location>
</feature>
<evidence type="ECO:0000256" key="1">
    <source>
        <dbReference type="ARBA" id="ARBA00008416"/>
    </source>
</evidence>
<feature type="binding site" evidence="2">
    <location>
        <position position="59"/>
    </location>
    <ligand>
        <name>Fe cation</name>
        <dbReference type="ChEBI" id="CHEBI:24875"/>
    </ligand>
</feature>
<gene>
    <name evidence="6" type="ORF">MACH26_13590</name>
</gene>
<feature type="domain" description="Quercetin 2,3-dioxygenase C-terminal cupin" evidence="5">
    <location>
        <begin position="143"/>
        <end position="229"/>
    </location>
</feature>
<dbReference type="InterPro" id="IPR014710">
    <property type="entry name" value="RmlC-like_jellyroll"/>
</dbReference>
<comment type="similarity">
    <text evidence="1 3">Belongs to the pirin family.</text>
</comment>
<keyword evidence="7" id="KW-1185">Reference proteome</keyword>
<feature type="binding site" evidence="2">
    <location>
        <position position="103"/>
    </location>
    <ligand>
        <name>Fe cation</name>
        <dbReference type="ChEBI" id="CHEBI:24875"/>
    </ligand>
</feature>
<dbReference type="CDD" id="cd02910">
    <property type="entry name" value="cupin_Yhhw_N"/>
    <property type="match status" value="1"/>
</dbReference>
<dbReference type="EMBL" id="AP027272">
    <property type="protein sequence ID" value="BDX05838.1"/>
    <property type="molecule type" value="Genomic_DNA"/>
</dbReference>
<evidence type="ECO:0000313" key="7">
    <source>
        <dbReference type="Proteomes" id="UP001333710"/>
    </source>
</evidence>
<keyword evidence="2" id="KW-0479">Metal-binding</keyword>
<keyword evidence="2" id="KW-0408">Iron</keyword>
<evidence type="ECO:0000256" key="3">
    <source>
        <dbReference type="RuleBase" id="RU003457"/>
    </source>
</evidence>